<evidence type="ECO:0000313" key="1">
    <source>
        <dbReference type="EMBL" id="GAH31096.1"/>
    </source>
</evidence>
<dbReference type="EMBL" id="BARU01001436">
    <property type="protein sequence ID" value="GAH31096.1"/>
    <property type="molecule type" value="Genomic_DNA"/>
</dbReference>
<protein>
    <submittedName>
        <fullName evidence="1">Uncharacterized protein</fullName>
    </submittedName>
</protein>
<organism evidence="1">
    <name type="scientific">marine sediment metagenome</name>
    <dbReference type="NCBI Taxonomy" id="412755"/>
    <lineage>
        <taxon>unclassified sequences</taxon>
        <taxon>metagenomes</taxon>
        <taxon>ecological metagenomes</taxon>
    </lineage>
</organism>
<proteinExistence type="predicted"/>
<name>X1ECT8_9ZZZZ</name>
<dbReference type="AlphaFoldDB" id="X1ECT8"/>
<sequence>MLSEIYPRLYPADIGATRGKGPLLWFSQHLLEPKTDRIHFFLIGDYLPWDDDYVILEAIGKGIAIGRLSFYKPEDVEIYRVNLGNDPKMRELYRQERRRAAAELTRVGRARYDYILIAQIALGALTLLLRGKLPPWRAEDFPYGRNKDYICTEAANFGWRAVGHPVIKPGVVPLPAGYKQALIEHRIRKIYPRSQS</sequence>
<reference evidence="1" key="1">
    <citation type="journal article" date="2014" name="Front. Microbiol.">
        <title>High frequency of phylogenetically diverse reductive dehalogenase-homologous genes in deep subseafloor sedimentary metagenomes.</title>
        <authorList>
            <person name="Kawai M."/>
            <person name="Futagami T."/>
            <person name="Toyoda A."/>
            <person name="Takaki Y."/>
            <person name="Nishi S."/>
            <person name="Hori S."/>
            <person name="Arai W."/>
            <person name="Tsubouchi T."/>
            <person name="Morono Y."/>
            <person name="Uchiyama I."/>
            <person name="Ito T."/>
            <person name="Fujiyama A."/>
            <person name="Inagaki F."/>
            <person name="Takami H."/>
        </authorList>
    </citation>
    <scope>NUCLEOTIDE SEQUENCE</scope>
    <source>
        <strain evidence="1">Expedition CK06-06</strain>
    </source>
</reference>
<comment type="caution">
    <text evidence="1">The sequence shown here is derived from an EMBL/GenBank/DDBJ whole genome shotgun (WGS) entry which is preliminary data.</text>
</comment>
<accession>X1ECT8</accession>
<gene>
    <name evidence="1" type="ORF">S03H2_03784</name>
</gene>